<dbReference type="EMBL" id="JACEGQ020000003">
    <property type="protein sequence ID" value="KAH8513364.1"/>
    <property type="molecule type" value="Genomic_DNA"/>
</dbReference>
<reference evidence="2" key="1">
    <citation type="journal article" date="2021" name="J. Hered.">
        <title>Genome Assembly of Salicaceae Populus deltoides (Eastern Cottonwood) I-69 Based on Nanopore Sequencing and Hi-C Technologies.</title>
        <authorList>
            <person name="Bai S."/>
            <person name="Wu H."/>
            <person name="Zhang J."/>
            <person name="Pan Z."/>
            <person name="Zhao W."/>
            <person name="Li Z."/>
            <person name="Tong C."/>
        </authorList>
    </citation>
    <scope>NUCLEOTIDE SEQUENCE</scope>
    <source>
        <tissue evidence="2">Leaf</tissue>
    </source>
</reference>
<feature type="region of interest" description="Disordered" evidence="1">
    <location>
        <begin position="147"/>
        <end position="171"/>
    </location>
</feature>
<evidence type="ECO:0000313" key="2">
    <source>
        <dbReference type="EMBL" id="KAH8513364.1"/>
    </source>
</evidence>
<keyword evidence="3" id="KW-1185">Reference proteome</keyword>
<name>A0A8T2Z6Z9_POPDE</name>
<evidence type="ECO:0000256" key="1">
    <source>
        <dbReference type="SAM" id="MobiDB-lite"/>
    </source>
</evidence>
<dbReference type="AlphaFoldDB" id="A0A8T2Z6Z9"/>
<feature type="compositionally biased region" description="Polar residues" evidence="1">
    <location>
        <begin position="158"/>
        <end position="171"/>
    </location>
</feature>
<sequence>MYLESRKVQLMETVARMKQQQILKEIAKQLHNMSERLDQFIKIQGKKAAKLDFHKFNWEDPEGLDLLHTQGQRGLVMIGGLVMLCSVPTTNASIERRFQNSRVQENKPFDNPLSNDGQVVVDGDYTSCNQTEVQQGNDIEVTHYQPNPTAKNIPVNKQVDSWSSFSDAGKD</sequence>
<dbReference type="Proteomes" id="UP000807159">
    <property type="component" value="Chromosome 3"/>
</dbReference>
<accession>A0A8T2Z6Z9</accession>
<proteinExistence type="predicted"/>
<gene>
    <name evidence="2" type="ORF">H0E87_006588</name>
</gene>
<evidence type="ECO:0000313" key="3">
    <source>
        <dbReference type="Proteomes" id="UP000807159"/>
    </source>
</evidence>
<protein>
    <submittedName>
        <fullName evidence="2">Uncharacterized protein</fullName>
    </submittedName>
</protein>
<comment type="caution">
    <text evidence="2">The sequence shown here is derived from an EMBL/GenBank/DDBJ whole genome shotgun (WGS) entry which is preliminary data.</text>
</comment>
<organism evidence="2 3">
    <name type="scientific">Populus deltoides</name>
    <name type="common">Eastern poplar</name>
    <name type="synonym">Eastern cottonwood</name>
    <dbReference type="NCBI Taxonomy" id="3696"/>
    <lineage>
        <taxon>Eukaryota</taxon>
        <taxon>Viridiplantae</taxon>
        <taxon>Streptophyta</taxon>
        <taxon>Embryophyta</taxon>
        <taxon>Tracheophyta</taxon>
        <taxon>Spermatophyta</taxon>
        <taxon>Magnoliopsida</taxon>
        <taxon>eudicotyledons</taxon>
        <taxon>Gunneridae</taxon>
        <taxon>Pentapetalae</taxon>
        <taxon>rosids</taxon>
        <taxon>fabids</taxon>
        <taxon>Malpighiales</taxon>
        <taxon>Salicaceae</taxon>
        <taxon>Saliceae</taxon>
        <taxon>Populus</taxon>
    </lineage>
</organism>